<dbReference type="SUPFAM" id="SSF56672">
    <property type="entry name" value="DNA/RNA polymerases"/>
    <property type="match status" value="1"/>
</dbReference>
<protein>
    <submittedName>
        <fullName evidence="2">Uncharacterized protein</fullName>
    </submittedName>
</protein>
<gene>
    <name evidence="2" type="ORF">OUZ56_018364</name>
</gene>
<proteinExistence type="predicted"/>
<sequence>MALSSWNDNNNNHKPPPAKVEALDGHVPGSLIEPPSAKVEALDRPIPRLLRELLPPPSEVVALFGLLGEPTLVNLGGMCCQKKRESLIMRVNTFTSETEEEILANLLQVFVRCHLHDLKLQLKKCKFFLRELPWLGHVVRQGTLKPDPLKVFVKM</sequence>
<evidence type="ECO:0000256" key="1">
    <source>
        <dbReference type="SAM" id="MobiDB-lite"/>
    </source>
</evidence>
<dbReference type="Gene3D" id="3.30.70.270">
    <property type="match status" value="1"/>
</dbReference>
<comment type="caution">
    <text evidence="2">The sequence shown here is derived from an EMBL/GenBank/DDBJ whole genome shotgun (WGS) entry which is preliminary data.</text>
</comment>
<dbReference type="EMBL" id="JAOYFB010000003">
    <property type="protein sequence ID" value="KAK4009248.1"/>
    <property type="molecule type" value="Genomic_DNA"/>
</dbReference>
<dbReference type="Proteomes" id="UP001234178">
    <property type="component" value="Unassembled WGS sequence"/>
</dbReference>
<name>A0ABQ9Z8N7_9CRUS</name>
<dbReference type="InterPro" id="IPR043502">
    <property type="entry name" value="DNA/RNA_pol_sf"/>
</dbReference>
<reference evidence="2 3" key="1">
    <citation type="journal article" date="2023" name="Nucleic Acids Res.">
        <title>The hologenome of Daphnia magna reveals possible DNA methylation and microbiome-mediated evolution of the host genome.</title>
        <authorList>
            <person name="Chaturvedi A."/>
            <person name="Li X."/>
            <person name="Dhandapani V."/>
            <person name="Marshall H."/>
            <person name="Kissane S."/>
            <person name="Cuenca-Cambronero M."/>
            <person name="Asole G."/>
            <person name="Calvet F."/>
            <person name="Ruiz-Romero M."/>
            <person name="Marangio P."/>
            <person name="Guigo R."/>
            <person name="Rago D."/>
            <person name="Mirbahai L."/>
            <person name="Eastwood N."/>
            <person name="Colbourne J.K."/>
            <person name="Zhou J."/>
            <person name="Mallon E."/>
            <person name="Orsini L."/>
        </authorList>
    </citation>
    <scope>NUCLEOTIDE SEQUENCE [LARGE SCALE GENOMIC DNA]</scope>
    <source>
        <strain evidence="2">LRV0_1</strain>
    </source>
</reference>
<keyword evidence="3" id="KW-1185">Reference proteome</keyword>
<organism evidence="2 3">
    <name type="scientific">Daphnia magna</name>
    <dbReference type="NCBI Taxonomy" id="35525"/>
    <lineage>
        <taxon>Eukaryota</taxon>
        <taxon>Metazoa</taxon>
        <taxon>Ecdysozoa</taxon>
        <taxon>Arthropoda</taxon>
        <taxon>Crustacea</taxon>
        <taxon>Branchiopoda</taxon>
        <taxon>Diplostraca</taxon>
        <taxon>Cladocera</taxon>
        <taxon>Anomopoda</taxon>
        <taxon>Daphniidae</taxon>
        <taxon>Daphnia</taxon>
    </lineage>
</organism>
<accession>A0ABQ9Z8N7</accession>
<feature type="region of interest" description="Disordered" evidence="1">
    <location>
        <begin position="1"/>
        <end position="26"/>
    </location>
</feature>
<feature type="compositionally biased region" description="Polar residues" evidence="1">
    <location>
        <begin position="1"/>
        <end position="13"/>
    </location>
</feature>
<evidence type="ECO:0000313" key="2">
    <source>
        <dbReference type="EMBL" id="KAK4009248.1"/>
    </source>
</evidence>
<evidence type="ECO:0000313" key="3">
    <source>
        <dbReference type="Proteomes" id="UP001234178"/>
    </source>
</evidence>
<dbReference type="InterPro" id="IPR043128">
    <property type="entry name" value="Rev_trsase/Diguanyl_cyclase"/>
</dbReference>